<dbReference type="AlphaFoldDB" id="A0A917B6R5"/>
<organism evidence="1 2">
    <name type="scientific">Subtercola lobariae</name>
    <dbReference type="NCBI Taxonomy" id="1588641"/>
    <lineage>
        <taxon>Bacteria</taxon>
        <taxon>Bacillati</taxon>
        <taxon>Actinomycetota</taxon>
        <taxon>Actinomycetes</taxon>
        <taxon>Micrococcales</taxon>
        <taxon>Microbacteriaceae</taxon>
        <taxon>Subtercola</taxon>
    </lineage>
</organism>
<evidence type="ECO:0000313" key="2">
    <source>
        <dbReference type="Proteomes" id="UP000598775"/>
    </source>
</evidence>
<evidence type="ECO:0000313" key="1">
    <source>
        <dbReference type="EMBL" id="GGF26458.1"/>
    </source>
</evidence>
<sequence length="105" mass="11733">MHIITTAPSPVRLTWHLPEVEWHEATVELADTLAPSGARVESWHIDSSYDGMFAATWSSGRRRGDALTTVARIRVARHDGPCIVAVRLVDDLGEEFVSVISRNRR</sequence>
<name>A0A917B6R5_9MICO</name>
<protein>
    <submittedName>
        <fullName evidence="1">Uncharacterized protein</fullName>
    </submittedName>
</protein>
<reference evidence="1 2" key="1">
    <citation type="journal article" date="2014" name="Int. J. Syst. Evol. Microbiol.">
        <title>Complete genome sequence of Corynebacterium casei LMG S-19264T (=DSM 44701T), isolated from a smear-ripened cheese.</title>
        <authorList>
            <consortium name="US DOE Joint Genome Institute (JGI-PGF)"/>
            <person name="Walter F."/>
            <person name="Albersmeier A."/>
            <person name="Kalinowski J."/>
            <person name="Ruckert C."/>
        </authorList>
    </citation>
    <scope>NUCLEOTIDE SEQUENCE [LARGE SCALE GENOMIC DNA]</scope>
    <source>
        <strain evidence="1 2">CGMCC 1.12976</strain>
    </source>
</reference>
<comment type="caution">
    <text evidence="1">The sequence shown here is derived from an EMBL/GenBank/DDBJ whole genome shotgun (WGS) entry which is preliminary data.</text>
</comment>
<accession>A0A917B6R5</accession>
<dbReference type="EMBL" id="BMGP01000003">
    <property type="protein sequence ID" value="GGF26458.1"/>
    <property type="molecule type" value="Genomic_DNA"/>
</dbReference>
<gene>
    <name evidence="1" type="ORF">GCM10011399_19820</name>
</gene>
<dbReference type="Proteomes" id="UP000598775">
    <property type="component" value="Unassembled WGS sequence"/>
</dbReference>
<proteinExistence type="predicted"/>
<keyword evidence="2" id="KW-1185">Reference proteome</keyword>
<dbReference type="RefSeq" id="WP_188677566.1">
    <property type="nucleotide sequence ID" value="NZ_BMGP01000003.1"/>
</dbReference>